<evidence type="ECO:0000313" key="2">
    <source>
        <dbReference type="Proteomes" id="UP001162992"/>
    </source>
</evidence>
<reference evidence="2" key="1">
    <citation type="journal article" date="2024" name="Proc. Natl. Acad. Sci. U.S.A.">
        <title>Extraordinary preservation of gene collinearity over three hundred million years revealed in homosporous lycophytes.</title>
        <authorList>
            <person name="Li C."/>
            <person name="Wickell D."/>
            <person name="Kuo L.Y."/>
            <person name="Chen X."/>
            <person name="Nie B."/>
            <person name="Liao X."/>
            <person name="Peng D."/>
            <person name="Ji J."/>
            <person name="Jenkins J."/>
            <person name="Williams M."/>
            <person name="Shu S."/>
            <person name="Plott C."/>
            <person name="Barry K."/>
            <person name="Rajasekar S."/>
            <person name="Grimwood J."/>
            <person name="Han X."/>
            <person name="Sun S."/>
            <person name="Hou Z."/>
            <person name="He W."/>
            <person name="Dai G."/>
            <person name="Sun C."/>
            <person name="Schmutz J."/>
            <person name="Leebens-Mack J.H."/>
            <person name="Li F.W."/>
            <person name="Wang L."/>
        </authorList>
    </citation>
    <scope>NUCLEOTIDE SEQUENCE [LARGE SCALE GENOMIC DNA]</scope>
    <source>
        <strain evidence="2">cv. PW_Plant_1</strain>
    </source>
</reference>
<proteinExistence type="predicted"/>
<dbReference type="EMBL" id="CM055098">
    <property type="protein sequence ID" value="KAJ7548771.1"/>
    <property type="molecule type" value="Genomic_DNA"/>
</dbReference>
<evidence type="ECO:0000313" key="1">
    <source>
        <dbReference type="EMBL" id="KAJ7548771.1"/>
    </source>
</evidence>
<protein>
    <submittedName>
        <fullName evidence="1">Uncharacterized protein</fullName>
    </submittedName>
</protein>
<name>A0ACC2D3B4_DIPCM</name>
<comment type="caution">
    <text evidence="1">The sequence shown here is derived from an EMBL/GenBank/DDBJ whole genome shotgun (WGS) entry which is preliminary data.</text>
</comment>
<keyword evidence="2" id="KW-1185">Reference proteome</keyword>
<organism evidence="1 2">
    <name type="scientific">Diphasiastrum complanatum</name>
    <name type="common">Issler's clubmoss</name>
    <name type="synonym">Lycopodium complanatum</name>
    <dbReference type="NCBI Taxonomy" id="34168"/>
    <lineage>
        <taxon>Eukaryota</taxon>
        <taxon>Viridiplantae</taxon>
        <taxon>Streptophyta</taxon>
        <taxon>Embryophyta</taxon>
        <taxon>Tracheophyta</taxon>
        <taxon>Lycopodiopsida</taxon>
        <taxon>Lycopodiales</taxon>
        <taxon>Lycopodiaceae</taxon>
        <taxon>Lycopodioideae</taxon>
        <taxon>Diphasiastrum</taxon>
    </lineage>
</organism>
<accession>A0ACC2D3B4</accession>
<dbReference type="Proteomes" id="UP001162992">
    <property type="component" value="Chromosome 7"/>
</dbReference>
<sequence>MGASSVDLKALTIGVLPGTGNMGSAIAGHLAKAGLSIIVSSRSAEKAQKIAALIQKDIEGAGAVRGYSNEEAAAVADVIIWSPSGSLDDREALLKSLAKYLENKIIIDVTNVVTLMLDESNWGQTSATLLNQKALGVSAKWTTAFKATFWKLLVNLPDPNNPHHTLVAGDDEEAVAITTAIVEMIPGFKAIKAGGLRNSKLVEALGPWWLIEMDKLNAGENHRSGWRFGI</sequence>
<gene>
    <name evidence="1" type="ORF">O6H91_07G026200</name>
</gene>